<keyword evidence="5 6" id="KW-0472">Membrane</keyword>
<evidence type="ECO:0000256" key="3">
    <source>
        <dbReference type="ARBA" id="ARBA00022692"/>
    </source>
</evidence>
<evidence type="ECO:0000313" key="8">
    <source>
        <dbReference type="Proteomes" id="UP000294644"/>
    </source>
</evidence>
<feature type="transmembrane region" description="Helical" evidence="6">
    <location>
        <begin position="269"/>
        <end position="290"/>
    </location>
</feature>
<proteinExistence type="predicted"/>
<feature type="transmembrane region" description="Helical" evidence="6">
    <location>
        <begin position="310"/>
        <end position="333"/>
    </location>
</feature>
<dbReference type="OrthoDB" id="512217at2"/>
<evidence type="ECO:0000256" key="2">
    <source>
        <dbReference type="ARBA" id="ARBA00022475"/>
    </source>
</evidence>
<evidence type="ECO:0000256" key="1">
    <source>
        <dbReference type="ARBA" id="ARBA00004651"/>
    </source>
</evidence>
<feature type="transmembrane region" description="Helical" evidence="6">
    <location>
        <begin position="234"/>
        <end position="257"/>
    </location>
</feature>
<keyword evidence="4 6" id="KW-1133">Transmembrane helix</keyword>
<evidence type="ECO:0000256" key="4">
    <source>
        <dbReference type="ARBA" id="ARBA00022989"/>
    </source>
</evidence>
<keyword evidence="3 6" id="KW-0812">Transmembrane</keyword>
<protein>
    <submittedName>
        <fullName evidence="7">Lipopolysaccharide biosynthesis protein</fullName>
    </submittedName>
</protein>
<dbReference type="InterPro" id="IPR050833">
    <property type="entry name" value="Poly_Biosynth_Transport"/>
</dbReference>
<reference evidence="7 8" key="1">
    <citation type="submission" date="2019-03" db="EMBL/GenBank/DDBJ databases">
        <title>Flavobacterium LB-D12 sp. nov., isolated from arctic soil.</title>
        <authorList>
            <person name="Chaudhary D.K."/>
        </authorList>
    </citation>
    <scope>NUCLEOTIDE SEQUENCE [LARGE SCALE GENOMIC DNA]</scope>
    <source>
        <strain evidence="7 8">LB-D12</strain>
    </source>
</reference>
<evidence type="ECO:0000256" key="5">
    <source>
        <dbReference type="ARBA" id="ARBA00023136"/>
    </source>
</evidence>
<sequence>MSKYLASIYNYLFNSINAIVMIVNGIIMVPIYFKFMSVSTYGAWLATGNVVAMLGLVESGFAGVITQKMSVSLAKNDDKNFFQLASANIYAALIMAVALLLLGLSISPFIAGWINAEESVKRAITIAYVVSLSSAAVSLLVSLLGAFPQVWQKTKTVGLIATGVNILGVVSLVIYLYAGFGVVSLAMGYLTRSGLNLIGQGVWVLLEWRKRELTMPVFNFIVTKNLMRDCLYPFLSRISGVLMGNSQSFIIAIFINPTLAAVYDITSKIAAVACNFVSMANGSFFALFSLTFASKNREDVNKLIKNVSTFFLTMLFSVLLYALVFSESIVHFWVGLDKYGGNLLLGFIVLALLITQLKQYFNNLLYTGGLINKSAKLDVLSMIFFVGLLLLIIKPTQIYAIPLAGIITGVVFIGLYLLMLKKALYVDINIILRQCLKLLLITLPFFLIHFLLIINLLKFNIFILYLIIFTIVYFIVIGFANKQFVKILISKLRYGKK</sequence>
<organism evidence="7 8">
    <name type="scientific">Flavobacterium sandaracinum</name>
    <dbReference type="NCBI Taxonomy" id="2541733"/>
    <lineage>
        <taxon>Bacteria</taxon>
        <taxon>Pseudomonadati</taxon>
        <taxon>Bacteroidota</taxon>
        <taxon>Flavobacteriia</taxon>
        <taxon>Flavobacteriales</taxon>
        <taxon>Flavobacteriaceae</taxon>
        <taxon>Flavobacterium</taxon>
    </lineage>
</organism>
<dbReference type="EMBL" id="SMFN01000007">
    <property type="protein sequence ID" value="TDE04758.1"/>
    <property type="molecule type" value="Genomic_DNA"/>
</dbReference>
<dbReference type="PANTHER" id="PTHR30250:SF26">
    <property type="entry name" value="PSMA PROTEIN"/>
    <property type="match status" value="1"/>
</dbReference>
<comment type="subcellular location">
    <subcellularLocation>
        <location evidence="1">Cell membrane</location>
        <topology evidence="1">Multi-pass membrane protein</topology>
    </subcellularLocation>
</comment>
<feature type="transmembrane region" description="Helical" evidence="6">
    <location>
        <begin position="159"/>
        <end position="180"/>
    </location>
</feature>
<dbReference type="InterPro" id="IPR002797">
    <property type="entry name" value="Polysacc_synth"/>
</dbReference>
<dbReference type="RefSeq" id="WP_132065701.1">
    <property type="nucleotide sequence ID" value="NZ_SMFN01000007.1"/>
</dbReference>
<evidence type="ECO:0000256" key="6">
    <source>
        <dbReference type="SAM" id="Phobius"/>
    </source>
</evidence>
<feature type="transmembrane region" description="Helical" evidence="6">
    <location>
        <begin position="41"/>
        <end position="66"/>
    </location>
</feature>
<keyword evidence="2" id="KW-1003">Cell membrane</keyword>
<feature type="transmembrane region" description="Helical" evidence="6">
    <location>
        <begin position="438"/>
        <end position="456"/>
    </location>
</feature>
<evidence type="ECO:0000313" key="7">
    <source>
        <dbReference type="EMBL" id="TDE04758.1"/>
    </source>
</evidence>
<feature type="transmembrane region" description="Helical" evidence="6">
    <location>
        <begin position="87"/>
        <end position="114"/>
    </location>
</feature>
<dbReference type="PANTHER" id="PTHR30250">
    <property type="entry name" value="PST FAMILY PREDICTED COLANIC ACID TRANSPORTER"/>
    <property type="match status" value="1"/>
</dbReference>
<comment type="caution">
    <text evidence="7">The sequence shown here is derived from an EMBL/GenBank/DDBJ whole genome shotgun (WGS) entry which is preliminary data.</text>
</comment>
<dbReference type="Proteomes" id="UP000294644">
    <property type="component" value="Unassembled WGS sequence"/>
</dbReference>
<feature type="transmembrane region" description="Helical" evidence="6">
    <location>
        <begin position="462"/>
        <end position="481"/>
    </location>
</feature>
<dbReference type="Pfam" id="PF01943">
    <property type="entry name" value="Polysacc_synt"/>
    <property type="match status" value="1"/>
</dbReference>
<feature type="transmembrane region" description="Helical" evidence="6">
    <location>
        <begin position="12"/>
        <end position="35"/>
    </location>
</feature>
<feature type="transmembrane region" description="Helical" evidence="6">
    <location>
        <begin position="339"/>
        <end position="357"/>
    </location>
</feature>
<dbReference type="GO" id="GO:0005886">
    <property type="term" value="C:plasma membrane"/>
    <property type="evidence" value="ECO:0007669"/>
    <property type="project" value="UniProtKB-SubCell"/>
</dbReference>
<feature type="transmembrane region" description="Helical" evidence="6">
    <location>
        <begin position="377"/>
        <end position="393"/>
    </location>
</feature>
<keyword evidence="8" id="KW-1185">Reference proteome</keyword>
<feature type="transmembrane region" description="Helical" evidence="6">
    <location>
        <begin position="126"/>
        <end position="147"/>
    </location>
</feature>
<dbReference type="AlphaFoldDB" id="A0A4V2Z1G0"/>
<accession>A0A4V2Z1G0</accession>
<name>A0A4V2Z1G0_9FLAO</name>
<gene>
    <name evidence="7" type="ORF">E0F91_07625</name>
</gene>
<feature type="transmembrane region" description="Helical" evidence="6">
    <location>
        <begin position="399"/>
        <end position="418"/>
    </location>
</feature>